<dbReference type="Proteomes" id="UP000075635">
    <property type="component" value="Unassembled WGS sequence"/>
</dbReference>
<sequence>MPMPLALLRRLQAASPDKAWASLFEHAWNTCSAPLALEKAASQVTKRDAELGAVDLFLATAGWDLWNSYEAVIPRTADVLASWWAERGAGRAVLVLDALSLREAPWLLKGAAERGYTVHQSRATGAELPADTTPFAEALGFASRGSLQNNGGAGKGRLPGATTDSTDLPWEDCAAQINASQDWLLWHHWPDERLHDLGAPGHALAALAKEAAEKLTSGAFWGLVHTLTTGRRLVITADHGYAASGHFPDTADPAQAQYLKERLKSGRWTALAEIEQPVPGSWVPPLDLRLKTAHADATFALGRRKWKSQGGYPTLTHGGLSLLEVAVPFIELSRTGGA</sequence>
<accession>A0A150QUA2</accession>
<comment type="caution">
    <text evidence="1">The sequence shown here is derived from an EMBL/GenBank/DDBJ whole genome shotgun (WGS) entry which is preliminary data.</text>
</comment>
<dbReference type="EMBL" id="JEMB01003510">
    <property type="protein sequence ID" value="KYF71595.1"/>
    <property type="molecule type" value="Genomic_DNA"/>
</dbReference>
<evidence type="ECO:0000313" key="2">
    <source>
        <dbReference type="Proteomes" id="UP000075635"/>
    </source>
</evidence>
<reference evidence="1 2" key="1">
    <citation type="submission" date="2014-02" db="EMBL/GenBank/DDBJ databases">
        <title>The small core and large imbalanced accessory genome model reveals a collaborative survival strategy of Sorangium cellulosum strains in nature.</title>
        <authorList>
            <person name="Han K."/>
            <person name="Peng R."/>
            <person name="Blom J."/>
            <person name="Li Y.-Z."/>
        </authorList>
    </citation>
    <scope>NUCLEOTIDE SEQUENCE [LARGE SCALE GENOMIC DNA]</scope>
    <source>
        <strain evidence="1 2">So0011-07</strain>
    </source>
</reference>
<evidence type="ECO:0000313" key="1">
    <source>
        <dbReference type="EMBL" id="KYF71595.1"/>
    </source>
</evidence>
<proteinExistence type="predicted"/>
<organism evidence="1 2">
    <name type="scientific">Sorangium cellulosum</name>
    <name type="common">Polyangium cellulosum</name>
    <dbReference type="NCBI Taxonomy" id="56"/>
    <lineage>
        <taxon>Bacteria</taxon>
        <taxon>Pseudomonadati</taxon>
        <taxon>Myxococcota</taxon>
        <taxon>Polyangia</taxon>
        <taxon>Polyangiales</taxon>
        <taxon>Polyangiaceae</taxon>
        <taxon>Sorangium</taxon>
    </lineage>
</organism>
<gene>
    <name evidence="1" type="ORF">BE17_05975</name>
</gene>
<protein>
    <submittedName>
        <fullName evidence="1">Uncharacterized protein</fullName>
    </submittedName>
</protein>
<name>A0A150QUA2_SORCE</name>
<dbReference type="AlphaFoldDB" id="A0A150QUA2"/>